<protein>
    <submittedName>
        <fullName evidence="1">Response regulator</fullName>
    </submittedName>
</protein>
<evidence type="ECO:0000313" key="2">
    <source>
        <dbReference type="Proteomes" id="UP001374599"/>
    </source>
</evidence>
<organism evidence="1 2">
    <name type="scientific">Vallitalea maricola</name>
    <dbReference type="NCBI Taxonomy" id="3074433"/>
    <lineage>
        <taxon>Bacteria</taxon>
        <taxon>Bacillati</taxon>
        <taxon>Bacillota</taxon>
        <taxon>Clostridia</taxon>
        <taxon>Lachnospirales</taxon>
        <taxon>Vallitaleaceae</taxon>
        <taxon>Vallitalea</taxon>
    </lineage>
</organism>
<keyword evidence="2" id="KW-1185">Reference proteome</keyword>
<proteinExistence type="predicted"/>
<dbReference type="EMBL" id="BTPU01000092">
    <property type="protein sequence ID" value="GMQ65004.1"/>
    <property type="molecule type" value="Genomic_DNA"/>
</dbReference>
<gene>
    <name evidence="1" type="ORF">AN2V17_42460</name>
</gene>
<accession>A0ACB5UR13</accession>
<comment type="caution">
    <text evidence="1">The sequence shown here is derived from an EMBL/GenBank/DDBJ whole genome shotgun (WGS) entry which is preliminary data.</text>
</comment>
<evidence type="ECO:0000313" key="1">
    <source>
        <dbReference type="EMBL" id="GMQ65004.1"/>
    </source>
</evidence>
<name>A0ACB5UR13_9FIRM</name>
<sequence>MYRLLIVDDEIDVAEYFRRIFEVKANLPLEIYTSYNATQALECLNRTRIDIILSDIKMPKINGLQMYEEIKKRWPKCKVIFLSGVLEFDYVYESIQNRDVRYLTKLEPTSKIISTIREVIDEIEQNYREIDDMRKVQKQIREALPLLQNNYIESLLYGICDSYSEVEKRLDQLEIPIEVDKKIIMVGGIFDDLPKYISLSKLDKNIYSLKTISDKYFSKYYNNVHYISEQKYSIWLLQQKDISSPIKNQQVKLNGLLEYIQGTIRKNLNITITFVYETSQINLKDIPKCYSNIKRRLGYRSRKLNESIITLAEYNKKESTNSNDENIEKCCKELNRINELEGYLELGQQDNFFLLLSKMTDKVVYIDNFNNTNVLEIYYRISCVLLKYINEWKMNDDLDSLINLTKLTNVHEHNSWQEAIEYIKNLSQLIFDSHFKNEYIWSDNAIAIVQKYILENLNKDLSLIILAEQVNLNPSYLSRLFKSHTQNNLYDYILDMRMLKAKDMLLKTGEKIQDIAIEVGYESAPSFTRVFRKYTGKTPTDYRG</sequence>
<reference evidence="1" key="1">
    <citation type="submission" date="2023-09" db="EMBL/GenBank/DDBJ databases">
        <title>Vallitalea sediminicola and Vallitalea maricola sp. nov., anaerobic bacteria isolated from marine sediment.</title>
        <authorList>
            <person name="Hirano S."/>
            <person name="Maeda A."/>
            <person name="Terahara T."/>
            <person name="Mori K."/>
            <person name="Hamada M."/>
            <person name="Matsumoto R."/>
            <person name="Kobayashi T."/>
        </authorList>
    </citation>
    <scope>NUCLEOTIDE SEQUENCE</scope>
    <source>
        <strain evidence="1">AN17-2</strain>
    </source>
</reference>
<dbReference type="Proteomes" id="UP001374599">
    <property type="component" value="Unassembled WGS sequence"/>
</dbReference>